<feature type="compositionally biased region" description="Basic and acidic residues" evidence="1">
    <location>
        <begin position="23"/>
        <end position="39"/>
    </location>
</feature>
<evidence type="ECO:0000313" key="2">
    <source>
        <dbReference type="EMBL" id="ETS05656.1"/>
    </source>
</evidence>
<feature type="compositionally biased region" description="Low complexity" evidence="1">
    <location>
        <begin position="46"/>
        <end position="60"/>
    </location>
</feature>
<dbReference type="AlphaFoldDB" id="A0A024SIS8"/>
<name>A0A024SIS8_HYPJR</name>
<proteinExistence type="predicted"/>
<gene>
    <name evidence="2" type="ORF">M419DRAFT_122184</name>
</gene>
<organism evidence="2 3">
    <name type="scientific">Hypocrea jecorina (strain ATCC 56765 / BCRC 32924 / NRRL 11460 / Rut C-30)</name>
    <name type="common">Trichoderma reesei</name>
    <dbReference type="NCBI Taxonomy" id="1344414"/>
    <lineage>
        <taxon>Eukaryota</taxon>
        <taxon>Fungi</taxon>
        <taxon>Dikarya</taxon>
        <taxon>Ascomycota</taxon>
        <taxon>Pezizomycotina</taxon>
        <taxon>Sordariomycetes</taxon>
        <taxon>Hypocreomycetidae</taxon>
        <taxon>Hypocreales</taxon>
        <taxon>Hypocreaceae</taxon>
        <taxon>Trichoderma</taxon>
    </lineage>
</organism>
<evidence type="ECO:0000313" key="3">
    <source>
        <dbReference type="Proteomes" id="UP000024376"/>
    </source>
</evidence>
<protein>
    <submittedName>
        <fullName evidence="2">Uncharacterized protein</fullName>
    </submittedName>
</protein>
<dbReference type="HOGENOM" id="CLU_2387746_0_0_1"/>
<dbReference type="Proteomes" id="UP000024376">
    <property type="component" value="Unassembled WGS sequence"/>
</dbReference>
<sequence length="94" mass="10610">MLFSNSNRLGKGRTTGMVSKPMESQKTKNQDEEERKKTTIMESRALTPSTPKTPLSPNLPLLPRGLSYKASWQLGPRFSSCSKHAMMQVRTRDL</sequence>
<reference evidence="3" key="1">
    <citation type="journal article" date="2013" name="Ind. Biotechnol.">
        <title>Comparative genomics analysis of Trichoderma reesei strains.</title>
        <authorList>
            <person name="Koike H."/>
            <person name="Aerts A."/>
            <person name="LaButti K."/>
            <person name="Grigoriev I.V."/>
            <person name="Baker S.E."/>
        </authorList>
    </citation>
    <scope>NUCLEOTIDE SEQUENCE [LARGE SCALE GENOMIC DNA]</scope>
    <source>
        <strain evidence="3">ATCC 56765 / BCRC 32924 / NRRL 11460 / Rut C-30</strain>
    </source>
</reference>
<dbReference type="KEGG" id="trr:M419DRAFT_122184"/>
<evidence type="ECO:0000256" key="1">
    <source>
        <dbReference type="SAM" id="MobiDB-lite"/>
    </source>
</evidence>
<feature type="region of interest" description="Disordered" evidence="1">
    <location>
        <begin position="1"/>
        <end position="60"/>
    </location>
</feature>
<dbReference type="EMBL" id="KI911140">
    <property type="protein sequence ID" value="ETS05656.1"/>
    <property type="molecule type" value="Genomic_DNA"/>
</dbReference>
<accession>A0A024SIS8</accession>